<dbReference type="FunFam" id="3.40.50.720:FF:000584">
    <property type="entry name" value="D-3-phosphoglycerate dehydrogenase"/>
    <property type="match status" value="1"/>
</dbReference>
<comment type="similarity">
    <text evidence="1 5">Belongs to the D-isomer specific 2-hydroxyacid dehydrogenase family.</text>
</comment>
<dbReference type="SUPFAM" id="SSF51735">
    <property type="entry name" value="NAD(P)-binding Rossmann-fold domains"/>
    <property type="match status" value="1"/>
</dbReference>
<comment type="caution">
    <text evidence="8">The sequence shown here is derived from an EMBL/GenBank/DDBJ whole genome shotgun (WGS) entry which is preliminary data.</text>
</comment>
<dbReference type="InterPro" id="IPR045865">
    <property type="entry name" value="ACT-like_dom_sf"/>
</dbReference>
<name>A0A926F9K0_9FIRM</name>
<evidence type="ECO:0000259" key="6">
    <source>
        <dbReference type="Pfam" id="PF00389"/>
    </source>
</evidence>
<protein>
    <submittedName>
        <fullName evidence="8">Phosphoglycerate dehydrogenase</fullName>
    </submittedName>
</protein>
<evidence type="ECO:0000259" key="7">
    <source>
        <dbReference type="Pfam" id="PF02826"/>
    </source>
</evidence>
<dbReference type="EMBL" id="JACRTE010000001">
    <property type="protein sequence ID" value="MBC8595337.1"/>
    <property type="molecule type" value="Genomic_DNA"/>
</dbReference>
<dbReference type="GO" id="GO:0016616">
    <property type="term" value="F:oxidoreductase activity, acting on the CH-OH group of donors, NAD or NADP as acceptor"/>
    <property type="evidence" value="ECO:0007669"/>
    <property type="project" value="InterPro"/>
</dbReference>
<dbReference type="Proteomes" id="UP000647416">
    <property type="component" value="Unassembled WGS sequence"/>
</dbReference>
<dbReference type="Pfam" id="PF02826">
    <property type="entry name" value="2-Hacid_dh_C"/>
    <property type="match status" value="1"/>
</dbReference>
<dbReference type="AlphaFoldDB" id="A0A926F9K0"/>
<evidence type="ECO:0000256" key="2">
    <source>
        <dbReference type="ARBA" id="ARBA00023002"/>
    </source>
</evidence>
<accession>A0A926F9K0</accession>
<feature type="domain" description="D-isomer specific 2-hydroxyacid dehydrogenase catalytic" evidence="6">
    <location>
        <begin position="27"/>
        <end position="306"/>
    </location>
</feature>
<feature type="domain" description="D-isomer specific 2-hydroxyacid dehydrogenase NAD-binding" evidence="7">
    <location>
        <begin position="114"/>
        <end position="274"/>
    </location>
</feature>
<keyword evidence="9" id="KW-1185">Reference proteome</keyword>
<reference evidence="8" key="1">
    <citation type="submission" date="2020-08" db="EMBL/GenBank/DDBJ databases">
        <title>Genome public.</title>
        <authorList>
            <person name="Liu C."/>
            <person name="Sun Q."/>
        </authorList>
    </citation>
    <scope>NUCLEOTIDE SEQUENCE</scope>
    <source>
        <strain evidence="8">NSJ-50</strain>
    </source>
</reference>
<dbReference type="PROSITE" id="PS00671">
    <property type="entry name" value="D_2_HYDROXYACID_DH_3"/>
    <property type="match status" value="1"/>
</dbReference>
<evidence type="ECO:0000256" key="3">
    <source>
        <dbReference type="ARBA" id="ARBA00023027"/>
    </source>
</evidence>
<dbReference type="Gene3D" id="3.40.50.720">
    <property type="entry name" value="NAD(P)-binding Rossmann-like Domain"/>
    <property type="match status" value="2"/>
</dbReference>
<proteinExistence type="inferred from homology"/>
<comment type="pathway">
    <text evidence="4">Amino-acid biosynthesis.</text>
</comment>
<dbReference type="Gene3D" id="3.30.70.260">
    <property type="match status" value="1"/>
</dbReference>
<dbReference type="PANTHER" id="PTHR42938:SF47">
    <property type="entry name" value="HYDROXYPYRUVATE REDUCTASE"/>
    <property type="match status" value="1"/>
</dbReference>
<dbReference type="InterPro" id="IPR036291">
    <property type="entry name" value="NAD(P)-bd_dom_sf"/>
</dbReference>
<dbReference type="InterPro" id="IPR029752">
    <property type="entry name" value="D-isomer_DH_CS1"/>
</dbReference>
<dbReference type="CDD" id="cd04901">
    <property type="entry name" value="ACT_3PGDH"/>
    <property type="match status" value="1"/>
</dbReference>
<keyword evidence="2 5" id="KW-0560">Oxidoreductase</keyword>
<dbReference type="SUPFAM" id="SSF52283">
    <property type="entry name" value="Formate/glycerate dehydrogenase catalytic domain-like"/>
    <property type="match status" value="1"/>
</dbReference>
<keyword evidence="3" id="KW-0520">NAD</keyword>
<dbReference type="GO" id="GO:0051287">
    <property type="term" value="F:NAD binding"/>
    <property type="evidence" value="ECO:0007669"/>
    <property type="project" value="InterPro"/>
</dbReference>
<dbReference type="InterPro" id="IPR006139">
    <property type="entry name" value="D-isomer_2_OHA_DH_cat_dom"/>
</dbReference>
<dbReference type="InterPro" id="IPR006140">
    <property type="entry name" value="D-isomer_DH_NAD-bd"/>
</dbReference>
<evidence type="ECO:0000256" key="4">
    <source>
        <dbReference type="ARBA" id="ARBA00029440"/>
    </source>
</evidence>
<evidence type="ECO:0000313" key="8">
    <source>
        <dbReference type="EMBL" id="MBC8595337.1"/>
    </source>
</evidence>
<gene>
    <name evidence="8" type="ORF">H8706_00410</name>
</gene>
<evidence type="ECO:0000313" key="9">
    <source>
        <dbReference type="Proteomes" id="UP000647416"/>
    </source>
</evidence>
<dbReference type="CDD" id="cd12174">
    <property type="entry name" value="PGDH_like_3"/>
    <property type="match status" value="1"/>
</dbReference>
<dbReference type="PANTHER" id="PTHR42938">
    <property type="entry name" value="FORMATE DEHYDROGENASE 1"/>
    <property type="match status" value="1"/>
</dbReference>
<sequence length="388" mass="41885">MMEILTLNKIAACGLDLLDKNVFNVSDDAKDPDGIILRSFNMHDSVLGDNLKAIARAGAGTNNIPIDKCTEKGIVVFNTPGANANAVKELVLAGLFLSSRKIAQSMEWAKTLKGEGENVGKLVEKGKSNFVGPEIEGKKLGIIGLGAIGVMVANAAYHLGMDVIGYDPYISVDAAWGLSRHVKKADNVKDLVAECDYITLHVPLNDSTKGMIGKDLFAIMKKGARILNFARGGLVEEEALKEALKDGTVAAYVTDFPNDNILGLENVVCIPHLGASTPESEDNCAKMASVEIQDYLCEGNIVNSVNFPNCSLPREGKTRIAIAHKNVPNCVSNFTKLCSKDNFNIANMINKSRKDLAYTIIDLDNDVDASIAKEFEALENVMKVRIIK</sequence>
<dbReference type="PROSITE" id="PS00065">
    <property type="entry name" value="D_2_HYDROXYACID_DH_1"/>
    <property type="match status" value="1"/>
</dbReference>
<organism evidence="8 9">
    <name type="scientific">Qingrenia yutianensis</name>
    <dbReference type="NCBI Taxonomy" id="2763676"/>
    <lineage>
        <taxon>Bacteria</taxon>
        <taxon>Bacillati</taxon>
        <taxon>Bacillota</taxon>
        <taxon>Clostridia</taxon>
        <taxon>Eubacteriales</taxon>
        <taxon>Oscillospiraceae</taxon>
        <taxon>Qingrenia</taxon>
    </lineage>
</organism>
<dbReference type="Pfam" id="PF00389">
    <property type="entry name" value="2-Hacid_dh"/>
    <property type="match status" value="1"/>
</dbReference>
<dbReference type="RefSeq" id="WP_262431277.1">
    <property type="nucleotide sequence ID" value="NZ_JACRTE010000001.1"/>
</dbReference>
<dbReference type="InterPro" id="IPR029753">
    <property type="entry name" value="D-isomer_DH_CS"/>
</dbReference>
<evidence type="ECO:0000256" key="1">
    <source>
        <dbReference type="ARBA" id="ARBA00005854"/>
    </source>
</evidence>
<evidence type="ECO:0000256" key="5">
    <source>
        <dbReference type="RuleBase" id="RU003719"/>
    </source>
</evidence>
<dbReference type="SUPFAM" id="SSF55021">
    <property type="entry name" value="ACT-like"/>
    <property type="match status" value="1"/>
</dbReference>